<evidence type="ECO:0000256" key="14">
    <source>
        <dbReference type="SAM" id="Phobius"/>
    </source>
</evidence>
<dbReference type="OMA" id="SCGESWH"/>
<evidence type="ECO:0000259" key="15">
    <source>
        <dbReference type="Pfam" id="PF00487"/>
    </source>
</evidence>
<evidence type="ECO:0000256" key="4">
    <source>
        <dbReference type="ARBA" id="ARBA00022692"/>
    </source>
</evidence>
<dbReference type="GeneID" id="118410755"/>
<evidence type="ECO:0000256" key="9">
    <source>
        <dbReference type="ARBA" id="ARBA00023098"/>
    </source>
</evidence>
<evidence type="ECO:0000256" key="2">
    <source>
        <dbReference type="ARBA" id="ARBA00009295"/>
    </source>
</evidence>
<dbReference type="OrthoDB" id="10260134at2759"/>
<dbReference type="CDD" id="cd03505">
    <property type="entry name" value="Delta9-FADS-like"/>
    <property type="match status" value="1"/>
</dbReference>
<evidence type="ECO:0000256" key="1">
    <source>
        <dbReference type="ARBA" id="ARBA00004141"/>
    </source>
</evidence>
<feature type="region of interest" description="Disordered" evidence="13">
    <location>
        <begin position="1"/>
        <end position="30"/>
    </location>
</feature>
<dbReference type="RefSeq" id="XP_035668423.1">
    <property type="nucleotide sequence ID" value="XM_035812530.1"/>
</dbReference>
<evidence type="ECO:0000256" key="3">
    <source>
        <dbReference type="ARBA" id="ARBA00022516"/>
    </source>
</evidence>
<dbReference type="InterPro" id="IPR005804">
    <property type="entry name" value="FA_desaturase_dom"/>
</dbReference>
<evidence type="ECO:0000256" key="11">
    <source>
        <dbReference type="ARBA" id="ARBA00023160"/>
    </source>
</evidence>
<keyword evidence="7 12" id="KW-0560">Oxidoreductase</keyword>
<evidence type="ECO:0000256" key="5">
    <source>
        <dbReference type="ARBA" id="ARBA00022832"/>
    </source>
</evidence>
<evidence type="ECO:0000256" key="8">
    <source>
        <dbReference type="ARBA" id="ARBA00023004"/>
    </source>
</evidence>
<dbReference type="GO" id="GO:0006636">
    <property type="term" value="P:unsaturated fatty acid biosynthetic process"/>
    <property type="evidence" value="ECO:0000318"/>
    <property type="project" value="GO_Central"/>
</dbReference>
<sequence length="331" mass="37247">MTSSTNGAMAPTETSRVRTPKQSSNGAGIPQPRAQPLQIVWRNVVFMTLLHIGAVYGLVLIPHAHTYTTVWAIFLHYFSGVLGITAGAHRLWTHRSYKARLPLRVVMAAANSVAFQNHIHEWSRDHRCHHKYSETDADPHNASRGFFFSHCGWLLLRKHPDVKAKGKLIDMTDLAADPVVRFQKRYYLASVLLLCFALPTAVPILAWQESLRNAFFIAVVSRYVLTLNVTWLVNSAAHLWGNRPYDRSIHPAENGFVSAMAGGEGWHNYHHTFPFDYATGELGWRINMTTVFIDAMAWTGLAYDLRTASPNVVRARALRTGDGTWKGEHAH</sequence>
<keyword evidence="11 12" id="KW-0275">Fatty acid biosynthesis</keyword>
<keyword evidence="9" id="KW-0443">Lipid metabolism</keyword>
<evidence type="ECO:0000313" key="16">
    <source>
        <dbReference type="Proteomes" id="UP000001554"/>
    </source>
</evidence>
<evidence type="ECO:0000256" key="6">
    <source>
        <dbReference type="ARBA" id="ARBA00022989"/>
    </source>
</evidence>
<feature type="domain" description="Fatty acid desaturase" evidence="15">
    <location>
        <begin position="71"/>
        <end position="274"/>
    </location>
</feature>
<keyword evidence="16" id="KW-1185">Reference proteome</keyword>
<name>A0A9J7KR74_BRAFL</name>
<keyword evidence="6 14" id="KW-1133">Transmembrane helix</keyword>
<keyword evidence="5" id="KW-0276">Fatty acid metabolism</keyword>
<dbReference type="PANTHER" id="PTHR11351:SF31">
    <property type="entry name" value="DESATURASE 1, ISOFORM A-RELATED"/>
    <property type="match status" value="1"/>
</dbReference>
<dbReference type="PANTHER" id="PTHR11351">
    <property type="entry name" value="ACYL-COA DESATURASE"/>
    <property type="match status" value="1"/>
</dbReference>
<gene>
    <name evidence="17" type="primary">LOC118410755</name>
</gene>
<evidence type="ECO:0000256" key="10">
    <source>
        <dbReference type="ARBA" id="ARBA00023136"/>
    </source>
</evidence>
<organism evidence="16 17">
    <name type="scientific">Branchiostoma floridae</name>
    <name type="common">Florida lancelet</name>
    <name type="synonym">Amphioxus</name>
    <dbReference type="NCBI Taxonomy" id="7739"/>
    <lineage>
        <taxon>Eukaryota</taxon>
        <taxon>Metazoa</taxon>
        <taxon>Chordata</taxon>
        <taxon>Cephalochordata</taxon>
        <taxon>Leptocardii</taxon>
        <taxon>Amphioxiformes</taxon>
        <taxon>Branchiostomatidae</taxon>
        <taxon>Branchiostoma</taxon>
    </lineage>
</organism>
<keyword evidence="8" id="KW-0408">Iron</keyword>
<feature type="transmembrane region" description="Helical" evidence="14">
    <location>
        <begin position="70"/>
        <end position="92"/>
    </location>
</feature>
<reference evidence="16" key="1">
    <citation type="journal article" date="2020" name="Nat. Ecol. Evol.">
        <title>Deeply conserved synteny resolves early events in vertebrate evolution.</title>
        <authorList>
            <person name="Simakov O."/>
            <person name="Marletaz F."/>
            <person name="Yue J.X."/>
            <person name="O'Connell B."/>
            <person name="Jenkins J."/>
            <person name="Brandt A."/>
            <person name="Calef R."/>
            <person name="Tung C.H."/>
            <person name="Huang T.K."/>
            <person name="Schmutz J."/>
            <person name="Satoh N."/>
            <person name="Yu J.K."/>
            <person name="Putnam N.H."/>
            <person name="Green R.E."/>
            <person name="Rokhsar D.S."/>
        </authorList>
    </citation>
    <scope>NUCLEOTIDE SEQUENCE [LARGE SCALE GENOMIC DNA]</scope>
    <source>
        <strain evidence="16">S238N-H82</strain>
    </source>
</reference>
<dbReference type="Pfam" id="PF00487">
    <property type="entry name" value="FA_desaturase"/>
    <property type="match status" value="1"/>
</dbReference>
<protein>
    <submittedName>
        <fullName evidence="17">Stearoyl-CoA desaturase 5-like</fullName>
    </submittedName>
</protein>
<feature type="transmembrane region" description="Helical" evidence="14">
    <location>
        <begin position="44"/>
        <end position="64"/>
    </location>
</feature>
<dbReference type="InterPro" id="IPR015876">
    <property type="entry name" value="Acyl-CoA_DS"/>
</dbReference>
<keyword evidence="4 12" id="KW-0812">Transmembrane</keyword>
<dbReference type="KEGG" id="bfo:118410755"/>
<dbReference type="GO" id="GO:0004768">
    <property type="term" value="F:stearoyl-CoA 9-desaturase activity"/>
    <property type="evidence" value="ECO:0000318"/>
    <property type="project" value="GO_Central"/>
</dbReference>
<accession>A0A9J7KR74</accession>
<comment type="cofactor">
    <cofactor evidence="12">
        <name>Fe(2+)</name>
        <dbReference type="ChEBI" id="CHEBI:29033"/>
    </cofactor>
</comment>
<dbReference type="Proteomes" id="UP000001554">
    <property type="component" value="Chromosome 3"/>
</dbReference>
<proteinExistence type="inferred from homology"/>
<comment type="similarity">
    <text evidence="2 12">Belongs to the fatty acid desaturase type 1 family.</text>
</comment>
<evidence type="ECO:0000256" key="13">
    <source>
        <dbReference type="SAM" id="MobiDB-lite"/>
    </source>
</evidence>
<dbReference type="AlphaFoldDB" id="A0A9J7KR74"/>
<dbReference type="PRINTS" id="PR00075">
    <property type="entry name" value="FACDDSATRASE"/>
</dbReference>
<feature type="transmembrane region" description="Helical" evidence="14">
    <location>
        <begin position="186"/>
        <end position="208"/>
    </location>
</feature>
<comment type="subcellular location">
    <subcellularLocation>
        <location evidence="1">Membrane</location>
        <topology evidence="1">Multi-pass membrane protein</topology>
    </subcellularLocation>
</comment>
<keyword evidence="3 12" id="KW-0444">Lipid biosynthesis</keyword>
<evidence type="ECO:0000256" key="7">
    <source>
        <dbReference type="ARBA" id="ARBA00023002"/>
    </source>
</evidence>
<comment type="domain">
    <text evidence="12">The histidine box domains are involved in binding the catalytic metal ions.</text>
</comment>
<dbReference type="GO" id="GO:0005789">
    <property type="term" value="C:endoplasmic reticulum membrane"/>
    <property type="evidence" value="ECO:0000318"/>
    <property type="project" value="GO_Central"/>
</dbReference>
<dbReference type="GO" id="GO:0005506">
    <property type="term" value="F:iron ion binding"/>
    <property type="evidence" value="ECO:0000318"/>
    <property type="project" value="GO_Central"/>
</dbReference>
<evidence type="ECO:0000256" key="12">
    <source>
        <dbReference type="RuleBase" id="RU000581"/>
    </source>
</evidence>
<reference evidence="17" key="2">
    <citation type="submission" date="2025-08" db="UniProtKB">
        <authorList>
            <consortium name="RefSeq"/>
        </authorList>
    </citation>
    <scope>IDENTIFICATION</scope>
    <source>
        <strain evidence="17">S238N-H82</strain>
        <tissue evidence="17">Testes</tissue>
    </source>
</reference>
<evidence type="ECO:0000313" key="17">
    <source>
        <dbReference type="RefSeq" id="XP_035668423.1"/>
    </source>
</evidence>
<keyword evidence="10 14" id="KW-0472">Membrane</keyword>